<dbReference type="AlphaFoldDB" id="A0A426X8F8"/>
<protein>
    <submittedName>
        <fullName evidence="2">Uncharacterized protein</fullName>
    </submittedName>
</protein>
<name>A0A426X8F8_ENSVE</name>
<evidence type="ECO:0000256" key="1">
    <source>
        <dbReference type="SAM" id="Phobius"/>
    </source>
</evidence>
<keyword evidence="1" id="KW-0472">Membrane</keyword>
<proteinExistence type="predicted"/>
<keyword evidence="1" id="KW-1133">Transmembrane helix</keyword>
<dbReference type="EMBL" id="AMZH03024569">
    <property type="protein sequence ID" value="RRT35754.1"/>
    <property type="molecule type" value="Genomic_DNA"/>
</dbReference>
<evidence type="ECO:0000313" key="3">
    <source>
        <dbReference type="Proteomes" id="UP000287651"/>
    </source>
</evidence>
<evidence type="ECO:0000313" key="2">
    <source>
        <dbReference type="EMBL" id="RRT35754.1"/>
    </source>
</evidence>
<accession>A0A426X8F8</accession>
<reference evidence="2 3" key="1">
    <citation type="journal article" date="2014" name="Agronomy (Basel)">
        <title>A Draft Genome Sequence for Ensete ventricosum, the Drought-Tolerant Tree Against Hunger.</title>
        <authorList>
            <person name="Harrison J."/>
            <person name="Moore K.A."/>
            <person name="Paszkiewicz K."/>
            <person name="Jones T."/>
            <person name="Grant M."/>
            <person name="Ambacheew D."/>
            <person name="Muzemil S."/>
            <person name="Studholme D.J."/>
        </authorList>
    </citation>
    <scope>NUCLEOTIDE SEQUENCE [LARGE SCALE GENOMIC DNA]</scope>
</reference>
<sequence>MVRILFVSQSESDLGVAVTFWSSFHRGLRESFAHRGAIAPRNRFANGDIDLFLDGSLRVGRRIPGGSTFRRCSLVSDIPTKMSMRNEVFNLVFEVVALICIMSMLSVETIVFSFVVPFRACFDWVRGCEEPFLFDLKEKFCPGRVEGNRW</sequence>
<keyword evidence="1" id="KW-0812">Transmembrane</keyword>
<comment type="caution">
    <text evidence="2">The sequence shown here is derived from an EMBL/GenBank/DDBJ whole genome shotgun (WGS) entry which is preliminary data.</text>
</comment>
<feature type="transmembrane region" description="Helical" evidence="1">
    <location>
        <begin position="91"/>
        <end position="116"/>
    </location>
</feature>
<dbReference type="Proteomes" id="UP000287651">
    <property type="component" value="Unassembled WGS sequence"/>
</dbReference>
<organism evidence="2 3">
    <name type="scientific">Ensete ventricosum</name>
    <name type="common">Abyssinian banana</name>
    <name type="synonym">Musa ensete</name>
    <dbReference type="NCBI Taxonomy" id="4639"/>
    <lineage>
        <taxon>Eukaryota</taxon>
        <taxon>Viridiplantae</taxon>
        <taxon>Streptophyta</taxon>
        <taxon>Embryophyta</taxon>
        <taxon>Tracheophyta</taxon>
        <taxon>Spermatophyta</taxon>
        <taxon>Magnoliopsida</taxon>
        <taxon>Liliopsida</taxon>
        <taxon>Zingiberales</taxon>
        <taxon>Musaceae</taxon>
        <taxon>Ensete</taxon>
    </lineage>
</organism>
<gene>
    <name evidence="2" type="ORF">B296_00059173</name>
</gene>